<keyword evidence="7 8" id="KW-0143">Chaperone</keyword>
<feature type="chain" id="PRO_5044949593" evidence="8">
    <location>
        <begin position="20"/>
        <end position="573"/>
    </location>
</feature>
<feature type="region of interest" description="Disordered" evidence="9">
    <location>
        <begin position="237"/>
        <end position="260"/>
    </location>
</feature>
<organism evidence="10 11">
    <name type="scientific">Hydra vulgaris</name>
    <name type="common">Hydra</name>
    <name type="synonym">Hydra attenuata</name>
    <dbReference type="NCBI Taxonomy" id="6087"/>
    <lineage>
        <taxon>Eukaryota</taxon>
        <taxon>Metazoa</taxon>
        <taxon>Cnidaria</taxon>
        <taxon>Hydrozoa</taxon>
        <taxon>Hydroidolina</taxon>
        <taxon>Anthoathecata</taxon>
        <taxon>Aplanulata</taxon>
        <taxon>Hydridae</taxon>
        <taxon>Hydra</taxon>
    </lineage>
</organism>
<evidence type="ECO:0000256" key="1">
    <source>
        <dbReference type="ARBA" id="ARBA00004389"/>
    </source>
</evidence>
<keyword evidence="5 8" id="KW-1133">Transmembrane helix</keyword>
<accession>A0ABM4D3H9</accession>
<comment type="similarity">
    <text evidence="2 8">Belongs to the calreticulin family.</text>
</comment>
<protein>
    <submittedName>
        <fullName evidence="11">Calnexin isoform X2</fullName>
    </submittedName>
</protein>
<dbReference type="PANTHER" id="PTHR11073">
    <property type="entry name" value="CALRETICULIN AND CALNEXIN"/>
    <property type="match status" value="1"/>
</dbReference>
<evidence type="ECO:0000256" key="4">
    <source>
        <dbReference type="ARBA" id="ARBA00022824"/>
    </source>
</evidence>
<dbReference type="InterPro" id="IPR001580">
    <property type="entry name" value="Calret/calnex"/>
</dbReference>
<reference evidence="11" key="1">
    <citation type="submission" date="2025-08" db="UniProtKB">
        <authorList>
            <consortium name="RefSeq"/>
        </authorList>
    </citation>
    <scope>IDENTIFICATION</scope>
</reference>
<dbReference type="Gene3D" id="2.10.250.10">
    <property type="entry name" value="Calreticulin/calnexin, P domain"/>
    <property type="match status" value="1"/>
</dbReference>
<keyword evidence="6 8" id="KW-0472">Membrane</keyword>
<evidence type="ECO:0000313" key="11">
    <source>
        <dbReference type="RefSeq" id="XP_065668827.1"/>
    </source>
</evidence>
<dbReference type="InterPro" id="IPR009033">
    <property type="entry name" value="Calreticulin/calnexin_P_dom_sf"/>
</dbReference>
<keyword evidence="3 8" id="KW-0812">Transmembrane</keyword>
<dbReference type="PRINTS" id="PR00626">
    <property type="entry name" value="CALRETICULIN"/>
</dbReference>
<name>A0ABM4D3H9_HYDVU</name>
<evidence type="ECO:0000256" key="7">
    <source>
        <dbReference type="ARBA" id="ARBA00023186"/>
    </source>
</evidence>
<feature type="compositionally biased region" description="Acidic residues" evidence="9">
    <location>
        <begin position="542"/>
        <end position="557"/>
    </location>
</feature>
<dbReference type="GeneID" id="100210123"/>
<evidence type="ECO:0000313" key="10">
    <source>
        <dbReference type="Proteomes" id="UP001652625"/>
    </source>
</evidence>
<dbReference type="Proteomes" id="UP001652625">
    <property type="component" value="Chromosome 12"/>
</dbReference>
<keyword evidence="8" id="KW-0732">Signal</keyword>
<dbReference type="SUPFAM" id="SSF49899">
    <property type="entry name" value="Concanavalin A-like lectins/glucanases"/>
    <property type="match status" value="1"/>
</dbReference>
<evidence type="ECO:0000256" key="9">
    <source>
        <dbReference type="SAM" id="MobiDB-lite"/>
    </source>
</evidence>
<keyword evidence="4 8" id="KW-0256">Endoplasmic reticulum</keyword>
<dbReference type="Gene3D" id="2.60.120.200">
    <property type="match status" value="1"/>
</dbReference>
<feature type="compositionally biased region" description="Basic and acidic residues" evidence="9">
    <location>
        <begin position="514"/>
        <end position="541"/>
    </location>
</feature>
<sequence length="573" mass="65256">MLSLATLLFFFSSISLTFCEEENVSEKQVLHYVKPSVDGAAHFSEPFHDESEFSSRWKKSEAKKDGVDEAISKYDGIWAIKEPKENPMLGDNSLVLVSEAKHAAISTMLDKPFKFENKPLIVQYEVRFQNTHECGGAYIKLLSESPSLNLKVFNDKTPYTIMFGPDKCGGDSKIHFIFQHEDPITHKMEEKHAKKSEGDFSKMFDDKKTHLMTLIVRPDNSFEILVDKVKVNEGSLLTDMEPPVNPPKEIDDPEDIKPDDWDEREKIVDSTATKPVDWDEDAPKQIVDTSATKPHGWLDDEPELIADPAAVRPSDWDDVEDGEWEAPQISNPKCKEVGCGKWQAPLKNNPDYKGKWTAPLITNPNYKGVWAAKKIPNPNYFEDLNPFAMKPIVAVGFELWSMQSDIAFDNLIVSDDDSLVNQWTLQTWQLKYEKEVENTPNAIVSLWSSWIETTNEKPWLWVVAALAILLPIVLIYIFCFPSKDSVAERKKTDAVVPDEEHNDSNDSADEEKDDSTAENKNSDSSLKEKISEDTKKPNKLEESEEEEKEVETVEDEIPSPSPRTRARRKTRKE</sequence>
<evidence type="ECO:0000256" key="8">
    <source>
        <dbReference type="RuleBase" id="RU362126"/>
    </source>
</evidence>
<evidence type="ECO:0000256" key="5">
    <source>
        <dbReference type="ARBA" id="ARBA00022989"/>
    </source>
</evidence>
<comment type="subcellular location">
    <subcellularLocation>
        <location evidence="1">Endoplasmic reticulum membrane</location>
        <topology evidence="1">Single-pass membrane protein</topology>
    </subcellularLocation>
</comment>
<dbReference type="PROSITE" id="PS00804">
    <property type="entry name" value="CALRETICULIN_2"/>
    <property type="match status" value="1"/>
</dbReference>
<evidence type="ECO:0000256" key="3">
    <source>
        <dbReference type="ARBA" id="ARBA00022692"/>
    </source>
</evidence>
<dbReference type="SUPFAM" id="SSF63887">
    <property type="entry name" value="P-domain of calnexin/calreticulin"/>
    <property type="match status" value="1"/>
</dbReference>
<feature type="transmembrane region" description="Helical" evidence="8">
    <location>
        <begin position="459"/>
        <end position="480"/>
    </location>
</feature>
<gene>
    <name evidence="11" type="primary">LOC100210123</name>
</gene>
<proteinExistence type="inferred from homology"/>
<evidence type="ECO:0000256" key="2">
    <source>
        <dbReference type="ARBA" id="ARBA00010983"/>
    </source>
</evidence>
<keyword evidence="10" id="KW-1185">Reference proteome</keyword>
<evidence type="ECO:0000256" key="6">
    <source>
        <dbReference type="ARBA" id="ARBA00023136"/>
    </source>
</evidence>
<dbReference type="Pfam" id="PF00262">
    <property type="entry name" value="Calreticulin"/>
    <property type="match status" value="1"/>
</dbReference>
<dbReference type="InterPro" id="IPR013320">
    <property type="entry name" value="ConA-like_dom_sf"/>
</dbReference>
<feature type="signal peptide" evidence="8">
    <location>
        <begin position="1"/>
        <end position="19"/>
    </location>
</feature>
<feature type="compositionally biased region" description="Basic and acidic residues" evidence="9">
    <location>
        <begin position="489"/>
        <end position="504"/>
    </location>
</feature>
<dbReference type="RefSeq" id="XP_065668827.1">
    <property type="nucleotide sequence ID" value="XM_065812755.1"/>
</dbReference>
<dbReference type="PROSITE" id="PS00803">
    <property type="entry name" value="CALRETICULIN_1"/>
    <property type="match status" value="1"/>
</dbReference>
<dbReference type="PANTHER" id="PTHR11073:SF1">
    <property type="entry name" value="CALNEXIN 14D-RELATED"/>
    <property type="match status" value="1"/>
</dbReference>
<dbReference type="InterPro" id="IPR018124">
    <property type="entry name" value="Calret/calnex_CS"/>
</dbReference>
<feature type="compositionally biased region" description="Basic residues" evidence="9">
    <location>
        <begin position="564"/>
        <end position="573"/>
    </location>
</feature>
<feature type="region of interest" description="Disordered" evidence="9">
    <location>
        <begin position="489"/>
        <end position="573"/>
    </location>
</feature>